<dbReference type="AlphaFoldDB" id="A0A7U3NQT5"/>
<geneLocation type="mitochondrion" evidence="2"/>
<feature type="transmembrane region" description="Helical" evidence="1">
    <location>
        <begin position="6"/>
        <end position="29"/>
    </location>
</feature>
<accession>A0A7U3NQT5</accession>
<keyword evidence="1" id="KW-0472">Membrane</keyword>
<organism evidence="2">
    <name type="scientific">Costapex baldwinae</name>
    <dbReference type="NCBI Taxonomy" id="2782736"/>
    <lineage>
        <taxon>Eukaryota</taxon>
        <taxon>Metazoa</taxon>
        <taxon>Spiralia</taxon>
        <taxon>Lophotrochozoa</taxon>
        <taxon>Mollusca</taxon>
        <taxon>Gastropoda</taxon>
        <taxon>Caenogastropoda</taxon>
        <taxon>Neogastropoda</taxon>
        <taxon>Turbinelloidea</taxon>
        <taxon>Costellariidae</taxon>
        <taxon>Costapex</taxon>
    </lineage>
</organism>
<name>A0A7U3NQT5_9CAEN</name>
<gene>
    <name evidence="2" type="primary">ATP8</name>
</gene>
<proteinExistence type="predicted"/>
<keyword evidence="1" id="KW-0812">Transmembrane</keyword>
<reference evidence="2" key="1">
    <citation type="journal article" date="2021" name="Mitochondrial DNA Part B Resour">
        <title>The complete mitochondrial genome of Costapex baldwinae (Gastropoda: Neogastropoda: Turbinelloidea: Costellariidae) from the Caribbean Deep-sea.</title>
        <authorList>
            <person name="Harasewych M.G."/>
            <person name="Uribe J.E."/>
            <person name="Fedosov A.E."/>
        </authorList>
    </citation>
    <scope>NUCLEOTIDE SEQUENCE</scope>
</reference>
<keyword evidence="1" id="KW-1133">Transmembrane helix</keyword>
<dbReference type="EMBL" id="MW044625">
    <property type="protein sequence ID" value="QOW07329.1"/>
    <property type="molecule type" value="Genomic_DNA"/>
</dbReference>
<evidence type="ECO:0000313" key="2">
    <source>
        <dbReference type="EMBL" id="QOW07329.1"/>
    </source>
</evidence>
<sequence length="52" mass="6259">MPQLSPLNWMLLFILFWAAVISLSILMWWSKKIFFQGQSLNASELKENKWSW</sequence>
<keyword evidence="2" id="KW-0496">Mitochondrion</keyword>
<evidence type="ECO:0000256" key="1">
    <source>
        <dbReference type="SAM" id="Phobius"/>
    </source>
</evidence>
<protein>
    <submittedName>
        <fullName evidence="2">ATP synthase F0 subunit 8</fullName>
    </submittedName>
</protein>